<dbReference type="Pfam" id="PF14748">
    <property type="entry name" value="P5CR_dimer"/>
    <property type="match status" value="1"/>
</dbReference>
<evidence type="ECO:0000256" key="4">
    <source>
        <dbReference type="HAMAP-Rule" id="MF_01925"/>
    </source>
</evidence>
<dbReference type="InterPro" id="IPR036291">
    <property type="entry name" value="NAD(P)-bd_dom_sf"/>
</dbReference>
<evidence type="ECO:0000256" key="5">
    <source>
        <dbReference type="NCBIfam" id="TIGR00112"/>
    </source>
</evidence>
<dbReference type="GO" id="GO:0004735">
    <property type="term" value="F:pyrroline-5-carboxylate reductase activity"/>
    <property type="evidence" value="ECO:0007669"/>
    <property type="project" value="UniProtKB-UniRule"/>
</dbReference>
<dbReference type="InterPro" id="IPR000304">
    <property type="entry name" value="Pyrroline-COOH_reductase"/>
</dbReference>
<evidence type="ECO:0000256" key="2">
    <source>
        <dbReference type="ARBA" id="ARBA00022857"/>
    </source>
</evidence>
<dbReference type="HAMAP" id="MF_01925">
    <property type="entry name" value="P5C_reductase"/>
    <property type="match status" value="1"/>
</dbReference>
<dbReference type="GO" id="GO:0005737">
    <property type="term" value="C:cytoplasm"/>
    <property type="evidence" value="ECO:0007669"/>
    <property type="project" value="UniProtKB-SubCell"/>
</dbReference>
<dbReference type="SUPFAM" id="SSF48179">
    <property type="entry name" value="6-phosphogluconate dehydrogenase C-terminal domain-like"/>
    <property type="match status" value="1"/>
</dbReference>
<comment type="function">
    <text evidence="4">Catalyzes the reduction of 1-pyrroline-5-carboxylate (PCA) to L-proline.</text>
</comment>
<keyword evidence="3 4" id="KW-0560">Oxidoreductase</keyword>
<reference evidence="9" key="1">
    <citation type="submission" date="2020-01" db="EMBL/GenBank/DDBJ databases">
        <authorList>
            <person name="Rat A."/>
        </authorList>
    </citation>
    <scope>NUCLEOTIDE SEQUENCE</scope>
    <source>
        <strain evidence="9">LMG 31231</strain>
    </source>
</reference>
<feature type="domain" description="Pyrroline-5-carboxylate reductase catalytic N-terminal" evidence="7">
    <location>
        <begin position="1"/>
        <end position="84"/>
    </location>
</feature>
<accession>A0A9X9X104</accession>
<dbReference type="AlphaFoldDB" id="A0A9X9X104"/>
<dbReference type="InterPro" id="IPR008927">
    <property type="entry name" value="6-PGluconate_DH-like_C_sf"/>
</dbReference>
<dbReference type="Proteomes" id="UP001138751">
    <property type="component" value="Unassembled WGS sequence"/>
</dbReference>
<dbReference type="Gene3D" id="1.10.3730.10">
    <property type="entry name" value="ProC C-terminal domain-like"/>
    <property type="match status" value="1"/>
</dbReference>
<comment type="subcellular location">
    <subcellularLocation>
        <location evidence="4">Cytoplasm</location>
    </subcellularLocation>
</comment>
<evidence type="ECO:0000313" key="9">
    <source>
        <dbReference type="EMBL" id="MBR0673083.1"/>
    </source>
</evidence>
<dbReference type="EMBL" id="JAAEDM010000058">
    <property type="protein sequence ID" value="MBR0673083.1"/>
    <property type="molecule type" value="Genomic_DNA"/>
</dbReference>
<keyword evidence="2 4" id="KW-0521">NADP</keyword>
<comment type="caution">
    <text evidence="9">The sequence shown here is derived from an EMBL/GenBank/DDBJ whole genome shotgun (WGS) entry which is preliminary data.</text>
</comment>
<dbReference type="EC" id="1.5.1.2" evidence="4 5"/>
<keyword evidence="4" id="KW-0028">Amino-acid biosynthesis</keyword>
<dbReference type="PIRSF" id="PIRSF000193">
    <property type="entry name" value="Pyrrol-5-carb_rd"/>
    <property type="match status" value="1"/>
</dbReference>
<dbReference type="Pfam" id="PF03807">
    <property type="entry name" value="F420_oxidored"/>
    <property type="match status" value="1"/>
</dbReference>
<comment type="similarity">
    <text evidence="1 4">Belongs to the pyrroline-5-carboxylate reductase family.</text>
</comment>
<dbReference type="InterPro" id="IPR028939">
    <property type="entry name" value="P5C_Rdtase_cat_N"/>
</dbReference>
<comment type="pathway">
    <text evidence="4">Amino-acid biosynthesis; L-proline biosynthesis; L-proline from L-glutamate 5-semialdehyde: step 1/1.</text>
</comment>
<feature type="domain" description="Pyrroline-5-carboxylate reductase dimerisation" evidence="8">
    <location>
        <begin position="148"/>
        <end position="253"/>
    </location>
</feature>
<organism evidence="9 10">
    <name type="scientific">Neoroseomonas soli</name>
    <dbReference type="NCBI Taxonomy" id="1081025"/>
    <lineage>
        <taxon>Bacteria</taxon>
        <taxon>Pseudomonadati</taxon>
        <taxon>Pseudomonadota</taxon>
        <taxon>Alphaproteobacteria</taxon>
        <taxon>Acetobacterales</taxon>
        <taxon>Acetobacteraceae</taxon>
        <taxon>Neoroseomonas</taxon>
    </lineage>
</organism>
<evidence type="ECO:0000256" key="1">
    <source>
        <dbReference type="ARBA" id="ARBA00005525"/>
    </source>
</evidence>
<dbReference type="FunFam" id="1.10.3730.10:FF:000001">
    <property type="entry name" value="Pyrroline-5-carboxylate reductase"/>
    <property type="match status" value="1"/>
</dbReference>
<evidence type="ECO:0000259" key="8">
    <source>
        <dbReference type="Pfam" id="PF14748"/>
    </source>
</evidence>
<keyword evidence="4" id="KW-0963">Cytoplasm</keyword>
<dbReference type="PANTHER" id="PTHR11645:SF0">
    <property type="entry name" value="PYRROLINE-5-CARBOXYLATE REDUCTASE 3"/>
    <property type="match status" value="1"/>
</dbReference>
<protein>
    <recommendedName>
        <fullName evidence="4 5">Pyrroline-5-carboxylate reductase</fullName>
        <shortName evidence="4">P5C reductase</shortName>
        <shortName evidence="4">P5CR</shortName>
        <ecNumber evidence="4 5">1.5.1.2</ecNumber>
    </recommendedName>
    <alternativeName>
        <fullName evidence="4">PCA reductase</fullName>
    </alternativeName>
</protein>
<reference evidence="9" key="2">
    <citation type="journal article" date="2021" name="Syst. Appl. Microbiol.">
        <title>Roseomonas hellenica sp. nov., isolated from roots of wild-growing Alkanna tinctoria.</title>
        <authorList>
            <person name="Rat A."/>
            <person name="Naranjo H.D."/>
            <person name="Lebbe L."/>
            <person name="Cnockaert M."/>
            <person name="Krigas N."/>
            <person name="Grigoriadou K."/>
            <person name="Maloupa E."/>
            <person name="Willems A."/>
        </authorList>
    </citation>
    <scope>NUCLEOTIDE SEQUENCE</scope>
    <source>
        <strain evidence="9">LMG 31231</strain>
    </source>
</reference>
<name>A0A9X9X104_9PROT</name>
<dbReference type="GO" id="GO:0055129">
    <property type="term" value="P:L-proline biosynthetic process"/>
    <property type="evidence" value="ECO:0007669"/>
    <property type="project" value="UniProtKB-UniRule"/>
</dbReference>
<evidence type="ECO:0000256" key="3">
    <source>
        <dbReference type="ARBA" id="ARBA00023002"/>
    </source>
</evidence>
<comment type="catalytic activity">
    <reaction evidence="4">
        <text>L-proline + NADP(+) = (S)-1-pyrroline-5-carboxylate + NADPH + 2 H(+)</text>
        <dbReference type="Rhea" id="RHEA:14109"/>
        <dbReference type="ChEBI" id="CHEBI:15378"/>
        <dbReference type="ChEBI" id="CHEBI:17388"/>
        <dbReference type="ChEBI" id="CHEBI:57783"/>
        <dbReference type="ChEBI" id="CHEBI:58349"/>
        <dbReference type="ChEBI" id="CHEBI:60039"/>
        <dbReference type="EC" id="1.5.1.2"/>
    </reaction>
</comment>
<gene>
    <name evidence="4" type="primary">proC</name>
    <name evidence="9" type="ORF">GXW76_18030</name>
</gene>
<proteinExistence type="inferred from homology"/>
<dbReference type="SUPFAM" id="SSF51735">
    <property type="entry name" value="NAD(P)-binding Rossmann-fold domains"/>
    <property type="match status" value="1"/>
</dbReference>
<feature type="binding site" evidence="6">
    <location>
        <begin position="56"/>
        <end position="59"/>
    </location>
    <ligand>
        <name>NADP(+)</name>
        <dbReference type="ChEBI" id="CHEBI:58349"/>
    </ligand>
</feature>
<comment type="catalytic activity">
    <reaction evidence="4">
        <text>L-proline + NAD(+) = (S)-1-pyrroline-5-carboxylate + NADH + 2 H(+)</text>
        <dbReference type="Rhea" id="RHEA:14105"/>
        <dbReference type="ChEBI" id="CHEBI:15378"/>
        <dbReference type="ChEBI" id="CHEBI:17388"/>
        <dbReference type="ChEBI" id="CHEBI:57540"/>
        <dbReference type="ChEBI" id="CHEBI:57945"/>
        <dbReference type="ChEBI" id="CHEBI:60039"/>
        <dbReference type="EC" id="1.5.1.2"/>
    </reaction>
</comment>
<keyword evidence="4" id="KW-0641">Proline biosynthesis</keyword>
<sequence length="258" mass="26125">MGAALAAGLLVRKPAARIVAVDPDPGRARALLPRGAAVDVRDRLPEAVRPALVVLAVKPQALPVALPPLAASAAGRGLVASIVAGARVEALRRHLPEARIVRTMPNTPALVGAGVTALWAEASVTAEDRQRCDALFGAVGTTHWLPAEAMIDAVTAVSGSGPAYVFAVVEAMARAGAALGLPAPLADVLARATVAGASAMLAVPGADPAQLKAAVRSPAGTTDAALRVFEEGETLQDLLSRAMEAAHRRSIELGETVA</sequence>
<dbReference type="PANTHER" id="PTHR11645">
    <property type="entry name" value="PYRROLINE-5-CARBOXYLATE REDUCTASE"/>
    <property type="match status" value="1"/>
</dbReference>
<evidence type="ECO:0000259" key="7">
    <source>
        <dbReference type="Pfam" id="PF03807"/>
    </source>
</evidence>
<evidence type="ECO:0000313" key="10">
    <source>
        <dbReference type="Proteomes" id="UP001138751"/>
    </source>
</evidence>
<evidence type="ECO:0000256" key="6">
    <source>
        <dbReference type="PIRSR" id="PIRSR000193-1"/>
    </source>
</evidence>
<dbReference type="InterPro" id="IPR029036">
    <property type="entry name" value="P5CR_dimer"/>
</dbReference>
<keyword evidence="10" id="KW-1185">Reference proteome</keyword>
<dbReference type="NCBIfam" id="TIGR00112">
    <property type="entry name" value="proC"/>
    <property type="match status" value="1"/>
</dbReference>
<dbReference type="Gene3D" id="3.40.50.720">
    <property type="entry name" value="NAD(P)-binding Rossmann-like Domain"/>
    <property type="match status" value="1"/>
</dbReference>